<accession>A0A8K0TML6</accession>
<dbReference type="EMBL" id="JAGPXD010000001">
    <property type="protein sequence ID" value="KAH7375099.1"/>
    <property type="molecule type" value="Genomic_DNA"/>
</dbReference>
<evidence type="ECO:0000313" key="2">
    <source>
        <dbReference type="Proteomes" id="UP000813385"/>
    </source>
</evidence>
<reference evidence="1" key="1">
    <citation type="journal article" date="2021" name="Nat. Commun.">
        <title>Genetic determinants of endophytism in the Arabidopsis root mycobiome.</title>
        <authorList>
            <person name="Mesny F."/>
            <person name="Miyauchi S."/>
            <person name="Thiergart T."/>
            <person name="Pickel B."/>
            <person name="Atanasova L."/>
            <person name="Karlsson M."/>
            <person name="Huettel B."/>
            <person name="Barry K.W."/>
            <person name="Haridas S."/>
            <person name="Chen C."/>
            <person name="Bauer D."/>
            <person name="Andreopoulos W."/>
            <person name="Pangilinan J."/>
            <person name="LaButti K."/>
            <person name="Riley R."/>
            <person name="Lipzen A."/>
            <person name="Clum A."/>
            <person name="Drula E."/>
            <person name="Henrissat B."/>
            <person name="Kohler A."/>
            <person name="Grigoriev I.V."/>
            <person name="Martin F.M."/>
            <person name="Hacquard S."/>
        </authorList>
    </citation>
    <scope>NUCLEOTIDE SEQUENCE</scope>
    <source>
        <strain evidence="1">MPI-CAGE-AT-0016</strain>
    </source>
</reference>
<organism evidence="1 2">
    <name type="scientific">Plectosphaerella cucumerina</name>
    <dbReference type="NCBI Taxonomy" id="40658"/>
    <lineage>
        <taxon>Eukaryota</taxon>
        <taxon>Fungi</taxon>
        <taxon>Dikarya</taxon>
        <taxon>Ascomycota</taxon>
        <taxon>Pezizomycotina</taxon>
        <taxon>Sordariomycetes</taxon>
        <taxon>Hypocreomycetidae</taxon>
        <taxon>Glomerellales</taxon>
        <taxon>Plectosphaerellaceae</taxon>
        <taxon>Plectosphaerella</taxon>
    </lineage>
</organism>
<dbReference type="Proteomes" id="UP000813385">
    <property type="component" value="Unassembled WGS sequence"/>
</dbReference>
<keyword evidence="2" id="KW-1185">Reference proteome</keyword>
<comment type="caution">
    <text evidence="1">The sequence shown here is derived from an EMBL/GenBank/DDBJ whole genome shotgun (WGS) entry which is preliminary data.</text>
</comment>
<name>A0A8K0TML6_9PEZI</name>
<gene>
    <name evidence="1" type="ORF">B0T11DRAFT_345005</name>
</gene>
<protein>
    <submittedName>
        <fullName evidence="1">Uncharacterized protein</fullName>
    </submittedName>
</protein>
<proteinExistence type="predicted"/>
<evidence type="ECO:0000313" key="1">
    <source>
        <dbReference type="EMBL" id="KAH7375099.1"/>
    </source>
</evidence>
<dbReference type="OrthoDB" id="4823938at2759"/>
<sequence length="331" mass="37911">MQNSTDILEQYQQSLARVTGPDKQSEFPDERISSPAMLEADREVCKEWLCAVDFPEDAMTWHRIQRQWVAFLSSTCREPDCILAPDAKRDEGRFRRDRRLRLKMRFAVTGTLTVASLPGMEAMTERWPVRVRTLLNEQDDLRRGTALETLAPAWEIGRRQRCMALWHTMVAFLLFCVEEDERGLEDLGLKLDDDLWDELLDIRIMARSEKLSTEANALWGTWGEIRTMITTAMRRPSSTARNNPLLWWMGIHVRSAASAPGPDDFITRGRFLDSPLPMDLDLHGRAAALTYYAKVMALGDAEVAMARRARGDCWGCLFGFWWYGFGADIAA</sequence>
<dbReference type="AlphaFoldDB" id="A0A8K0TML6"/>